<dbReference type="AlphaFoldDB" id="A0AA36N699"/>
<gene>
    <name evidence="1" type="ORF">EVOR1521_LOCUS18809</name>
</gene>
<protein>
    <submittedName>
        <fullName evidence="1">Uncharacterized protein</fullName>
    </submittedName>
</protein>
<keyword evidence="2" id="KW-1185">Reference proteome</keyword>
<organism evidence="1 2">
    <name type="scientific">Effrenium voratum</name>
    <dbReference type="NCBI Taxonomy" id="2562239"/>
    <lineage>
        <taxon>Eukaryota</taxon>
        <taxon>Sar</taxon>
        <taxon>Alveolata</taxon>
        <taxon>Dinophyceae</taxon>
        <taxon>Suessiales</taxon>
        <taxon>Symbiodiniaceae</taxon>
        <taxon>Effrenium</taxon>
    </lineage>
</organism>
<reference evidence="1" key="1">
    <citation type="submission" date="2023-08" db="EMBL/GenBank/DDBJ databases">
        <authorList>
            <person name="Chen Y."/>
            <person name="Shah S."/>
            <person name="Dougan E. K."/>
            <person name="Thang M."/>
            <person name="Chan C."/>
        </authorList>
    </citation>
    <scope>NUCLEOTIDE SEQUENCE</scope>
</reference>
<comment type="caution">
    <text evidence="1">The sequence shown here is derived from an EMBL/GenBank/DDBJ whole genome shotgun (WGS) entry which is preliminary data.</text>
</comment>
<dbReference type="EMBL" id="CAUJNA010002735">
    <property type="protein sequence ID" value="CAJ1394069.1"/>
    <property type="molecule type" value="Genomic_DNA"/>
</dbReference>
<accession>A0AA36N699</accession>
<evidence type="ECO:0000313" key="1">
    <source>
        <dbReference type="EMBL" id="CAJ1394069.1"/>
    </source>
</evidence>
<proteinExistence type="predicted"/>
<dbReference type="Proteomes" id="UP001178507">
    <property type="component" value="Unassembled WGS sequence"/>
</dbReference>
<name>A0AA36N699_9DINO</name>
<sequence length="870" mass="92038">MTAVKGTVDSFSGALTSFNLIVDRGLQLLEQVVQLLNFGAAMDTVKGKLQSLFETLTTEFPAEATKIVVASITEWMGVTQFQTQLDMIALLADVETVTFDTAPLVAAVSTAARSAMDTSLSTLLTVSDLVANATTKLEAEVKKSVRDIARLFSNLGQGLSSSETATGMMDNLLLRPLDEAVTGMMESMRKQYLAWLDFSDSKKAALEQQLNGVDVAAVFSSLQGSISSKASSLADKIYPTVLGLIKTSVTTMAKEVTNELLTKCAPPADPIACVKEKVEAAMSSTMTSFKTFVQGKMQEHGSQMMSDVISEVETATGVSQANLVSILMSMSGIPQLPGQDDIAALQAQMKVKVDEAVARAQQRADELFESLPLPPGLAALAGLTAPNWKKGLLTVFEATVGNSMMQSLETAIAATVNTAVTTVKATTLAELKSALTSYLTSSLSLSVDAAATKLASLEATALGFWNKMRLDERVIELGLKVKDFVLKWALSKKSELQGAMDGASSFELDTILGGAAGSISNLKRGLATASQPLATATGTLSGMVDSMSSWKSTAESVLTALNGACTPATRLKDALKGITDWLDAEYCLDTVLSSLGCIGGYDVGIVTLPEVCAKDYISRSAYCMVPSQLLQMQLCVKVPDACSCLETALGSDALNICLSTDTVSNLVSTAFNSVISAAGVGNWDLGISFDIPELPSPEFPQMDDLVNLDLELPSFQLPKLLVTSDGTITLQGWMDQGFNIFTQTLETAVDKVTELLKSVVVLEGVADAAGMIDNADFKAALEEGFAKKVGVEPSQVKVALSLAGGGRRLQGSSGTVQAEYTVTVEDSDEKSSDEVQYSMEKVAYDKAGLPTIFESVLRLLAPSKVGESRR</sequence>
<evidence type="ECO:0000313" key="2">
    <source>
        <dbReference type="Proteomes" id="UP001178507"/>
    </source>
</evidence>